<dbReference type="Proteomes" id="UP000799092">
    <property type="component" value="Unassembled WGS sequence"/>
</dbReference>
<dbReference type="AlphaFoldDB" id="A0A6A8D7L3"/>
<keyword evidence="1" id="KW-0812">Transmembrane</keyword>
<keyword evidence="1" id="KW-1133">Transmembrane helix</keyword>
<dbReference type="EMBL" id="WJNG01000002">
    <property type="protein sequence ID" value="MRH41735.1"/>
    <property type="molecule type" value="Genomic_DNA"/>
</dbReference>
<dbReference type="RefSeq" id="WP_153735363.1">
    <property type="nucleotide sequence ID" value="NZ_WJNG01000002.1"/>
</dbReference>
<accession>A0A6A8D7L3</accession>
<reference evidence="2" key="1">
    <citation type="submission" date="2019-11" db="EMBL/GenBank/DDBJ databases">
        <authorList>
            <person name="Li J."/>
        </authorList>
    </citation>
    <scope>NUCLEOTIDE SEQUENCE</scope>
    <source>
        <strain evidence="2">B6B</strain>
    </source>
</reference>
<dbReference type="OrthoDB" id="2439445at2"/>
<feature type="transmembrane region" description="Helical" evidence="1">
    <location>
        <begin position="33"/>
        <end position="58"/>
    </location>
</feature>
<organism evidence="2 3">
    <name type="scientific">Aquibacillus halophilus</name>
    <dbReference type="NCBI Taxonomy" id="930132"/>
    <lineage>
        <taxon>Bacteria</taxon>
        <taxon>Bacillati</taxon>
        <taxon>Bacillota</taxon>
        <taxon>Bacilli</taxon>
        <taxon>Bacillales</taxon>
        <taxon>Bacillaceae</taxon>
        <taxon>Aquibacillus</taxon>
    </lineage>
</organism>
<name>A0A6A8D7L3_9BACI</name>
<evidence type="ECO:0000313" key="2">
    <source>
        <dbReference type="EMBL" id="MRH41735.1"/>
    </source>
</evidence>
<feature type="transmembrane region" description="Helical" evidence="1">
    <location>
        <begin position="7"/>
        <end position="27"/>
    </location>
</feature>
<protein>
    <submittedName>
        <fullName evidence="2">Uncharacterized protein</fullName>
    </submittedName>
</protein>
<keyword evidence="1" id="KW-0472">Membrane</keyword>
<evidence type="ECO:0000256" key="1">
    <source>
        <dbReference type="SAM" id="Phobius"/>
    </source>
</evidence>
<gene>
    <name evidence="2" type="ORF">GH741_03490</name>
</gene>
<proteinExistence type="predicted"/>
<keyword evidence="3" id="KW-1185">Reference proteome</keyword>
<evidence type="ECO:0000313" key="3">
    <source>
        <dbReference type="Proteomes" id="UP000799092"/>
    </source>
</evidence>
<sequence length="62" mass="6723">MSSYPILYLACILAGFALIRVPLQGFLAPLEPLTFIVGVLSILLFSCVIIVDGVMSLIGKRR</sequence>
<comment type="caution">
    <text evidence="2">The sequence shown here is derived from an EMBL/GenBank/DDBJ whole genome shotgun (WGS) entry which is preliminary data.</text>
</comment>